<keyword evidence="3" id="KW-1185">Reference proteome</keyword>
<sequence>MNFYSFEEIKERGNCVRFAAEILGLEVDSNSRIPATWRGGDGPNVAINEDEWFDHVDKNGGGIIDLAAVSKFDGDIQAAQNFLGEWLKLKPKSQVQKGSKPERKVSRCRYDTLIAEGYKETARYHYKDEHGSDLHFVARLEHPEREKEFVQGTPKGWGLRGVKPVLYRLPEWKDENSVCIVEGEKDADTLAKLKIAATTNCGGAEKWNDSFADLFQGKFVVILRDNDESGEKHALRVARSIYGKAKEVRILAPSKLPKGDVSDWLEKEGGSSESLFQMIKSTAPYEEVEEGDEVRQWLKEIRFDPSNPPPPEPCLYEFSGTEVSHPGNLCTLTAAPGVGKTALLVGGLAAGLSPESVLGWKSPQRKGAIVHIDSEQSRGDAFEIVGMRSLRRAGLESMPKRFLSFPMVGTDPGRILYALRVILADAQKSFDEIHSVWLDGVGDVCNDVNDPGEVQGVVTELHRLANEFRTVIWTILHFNPGSEKMRGHLGSYLERKSETVLRMEREPDGETTVIYTAKTRRAPIPKLQGIRMKWNDQAGMHVQVESAMAAKADAKAEEARAIIVELAAGDPWKSWKHGDLVEAFCKHTAKSEATAKRWICKNRDQKGNDPSSALSFNAATGLYGLGITARQEIESAKNSERKRS</sequence>
<evidence type="ECO:0000313" key="3">
    <source>
        <dbReference type="Proteomes" id="UP000525652"/>
    </source>
</evidence>
<dbReference type="CDD" id="cd00188">
    <property type="entry name" value="TOPRIM"/>
    <property type="match status" value="1"/>
</dbReference>
<gene>
    <name evidence="2" type="ORF">H5P30_08270</name>
</gene>
<dbReference type="AlphaFoldDB" id="A0A7X1AZJ7"/>
<accession>A0A7X1AZJ7</accession>
<dbReference type="EMBL" id="JACHVA010000075">
    <property type="protein sequence ID" value="MBC2601770.1"/>
    <property type="molecule type" value="Genomic_DNA"/>
</dbReference>
<dbReference type="InterPro" id="IPR027417">
    <property type="entry name" value="P-loop_NTPase"/>
</dbReference>
<reference evidence="2 3" key="1">
    <citation type="submission" date="2020-07" db="EMBL/GenBank/DDBJ databases">
        <authorList>
            <person name="Feng X."/>
        </authorList>
    </citation>
    <scope>NUCLEOTIDE SEQUENCE [LARGE SCALE GENOMIC DNA]</scope>
    <source>
        <strain evidence="2 3">JCM14086</strain>
    </source>
</reference>
<dbReference type="Proteomes" id="UP000525652">
    <property type="component" value="Unassembled WGS sequence"/>
</dbReference>
<dbReference type="Gene3D" id="3.40.50.300">
    <property type="entry name" value="P-loop containing nucleotide triphosphate hydrolases"/>
    <property type="match status" value="1"/>
</dbReference>
<dbReference type="InterPro" id="IPR006171">
    <property type="entry name" value="TOPRIM_dom"/>
</dbReference>
<dbReference type="Pfam" id="PF01751">
    <property type="entry name" value="Toprim"/>
    <property type="match status" value="1"/>
</dbReference>
<evidence type="ECO:0000259" key="1">
    <source>
        <dbReference type="Pfam" id="PF01751"/>
    </source>
</evidence>
<name>A0A7X1AZJ7_9BACT</name>
<feature type="domain" description="Toprim" evidence="1">
    <location>
        <begin position="178"/>
        <end position="246"/>
    </location>
</feature>
<dbReference type="SUPFAM" id="SSF52540">
    <property type="entry name" value="P-loop containing nucleoside triphosphate hydrolases"/>
    <property type="match status" value="1"/>
</dbReference>
<dbReference type="RefSeq" id="WP_185692479.1">
    <property type="nucleotide sequence ID" value="NZ_JACHVA010000075.1"/>
</dbReference>
<proteinExistence type="predicted"/>
<dbReference type="Gene3D" id="3.40.1360.10">
    <property type="match status" value="1"/>
</dbReference>
<organism evidence="2 3">
    <name type="scientific">Puniceicoccus vermicola</name>
    <dbReference type="NCBI Taxonomy" id="388746"/>
    <lineage>
        <taxon>Bacteria</taxon>
        <taxon>Pseudomonadati</taxon>
        <taxon>Verrucomicrobiota</taxon>
        <taxon>Opitutia</taxon>
        <taxon>Puniceicoccales</taxon>
        <taxon>Puniceicoccaceae</taxon>
        <taxon>Puniceicoccus</taxon>
    </lineage>
</organism>
<comment type="caution">
    <text evidence="2">The sequence shown here is derived from an EMBL/GenBank/DDBJ whole genome shotgun (WGS) entry which is preliminary data.</text>
</comment>
<protein>
    <submittedName>
        <fullName evidence="2">AAA family ATPase</fullName>
    </submittedName>
</protein>
<evidence type="ECO:0000313" key="2">
    <source>
        <dbReference type="EMBL" id="MBC2601770.1"/>
    </source>
</evidence>